<accession>A0ABT0D772</accession>
<keyword evidence="1" id="KW-0808">Transferase</keyword>
<organism evidence="1 2">
    <name type="scientific">Ancylobacter crimeensis</name>
    <dbReference type="NCBI Taxonomy" id="2579147"/>
    <lineage>
        <taxon>Bacteria</taxon>
        <taxon>Pseudomonadati</taxon>
        <taxon>Pseudomonadota</taxon>
        <taxon>Alphaproteobacteria</taxon>
        <taxon>Hyphomicrobiales</taxon>
        <taxon>Xanthobacteraceae</taxon>
        <taxon>Ancylobacter</taxon>
    </lineage>
</organism>
<reference evidence="1 2" key="1">
    <citation type="submission" date="2022-04" db="EMBL/GenBank/DDBJ databases">
        <authorList>
            <person name="Grouzdev D.S."/>
            <person name="Pantiukh K.S."/>
            <person name="Krutkina M.S."/>
        </authorList>
    </citation>
    <scope>NUCLEOTIDE SEQUENCE [LARGE SCALE GENOMIC DNA]</scope>
    <source>
        <strain evidence="1 2">6x-1</strain>
    </source>
</reference>
<sequence length="415" mass="45666">MTRNKIAVYFYGAFSPEADGCHARVCSLLDRLVLSFPRVVVYSYDNHPDFPWKERNIQAFHQRWPGVELVLEHYSGRLKLATRVKNLLISFFPGMARNLVKLSLPGASPKFAGVKAEAGSIFVNYTHGLAQLNGVDPDRCVVDTHDVNFAKWAKLARASSVSLTSLRKLRGEIAVLQIVYALVAISPSEAAFFRMMLEDDRVHYVAAWDPPRKRADVAPASERDIDLVFFGSAYAMNGRGLVQMFAQNGEWLARYRIAICGNVCNDPDVVALAGRHANVRLLGYVDRPEEIYARSKAALSPVDGTGLKMKIVGALRAGVPAFVSRSALDGLPSGYEEAVFPLAEAEVARVLGDDRRLADAQNAAFAYYAQFDRGSDAAALIERLARKDERALTIRTDAPARPVFDETGSLGKLTS</sequence>
<gene>
    <name evidence="1" type="ORF">MWN34_02620</name>
</gene>
<dbReference type="Gene3D" id="3.40.50.2000">
    <property type="entry name" value="Glycogen Phosphorylase B"/>
    <property type="match status" value="1"/>
</dbReference>
<dbReference type="Pfam" id="PF13692">
    <property type="entry name" value="Glyco_trans_1_4"/>
    <property type="match status" value="1"/>
</dbReference>
<evidence type="ECO:0000313" key="1">
    <source>
        <dbReference type="EMBL" id="MCK0195795.1"/>
    </source>
</evidence>
<protein>
    <submittedName>
        <fullName evidence="1">Glycosyltransferase</fullName>
        <ecNumber evidence="1">2.4.-.-</ecNumber>
    </submittedName>
</protein>
<dbReference type="GO" id="GO:0016757">
    <property type="term" value="F:glycosyltransferase activity"/>
    <property type="evidence" value="ECO:0007669"/>
    <property type="project" value="UniProtKB-KW"/>
</dbReference>
<dbReference type="SUPFAM" id="SSF53756">
    <property type="entry name" value="UDP-Glycosyltransferase/glycogen phosphorylase"/>
    <property type="match status" value="1"/>
</dbReference>
<dbReference type="Proteomes" id="UP001203284">
    <property type="component" value="Unassembled WGS sequence"/>
</dbReference>
<keyword evidence="1" id="KW-0328">Glycosyltransferase</keyword>
<proteinExistence type="predicted"/>
<dbReference type="EC" id="2.4.-.-" evidence="1"/>
<comment type="caution">
    <text evidence="1">The sequence shown here is derived from an EMBL/GenBank/DDBJ whole genome shotgun (WGS) entry which is preliminary data.</text>
</comment>
<name>A0ABT0D772_9HYPH</name>
<keyword evidence="2" id="KW-1185">Reference proteome</keyword>
<evidence type="ECO:0000313" key="2">
    <source>
        <dbReference type="Proteomes" id="UP001203284"/>
    </source>
</evidence>
<dbReference type="RefSeq" id="WP_247026242.1">
    <property type="nucleotide sequence ID" value="NZ_JALKCH010000002.1"/>
</dbReference>
<dbReference type="EMBL" id="JALKCH010000002">
    <property type="protein sequence ID" value="MCK0195795.1"/>
    <property type="molecule type" value="Genomic_DNA"/>
</dbReference>